<dbReference type="KEGG" id="psd:DSC_11870"/>
<proteinExistence type="predicted"/>
<reference evidence="1 2" key="1">
    <citation type="journal article" date="2012" name="J. Bacteriol.">
        <title>Complete Genome Sequence of the BTEX-Degrading Bacterium Pseudoxanthomonas spadix BD-a59.</title>
        <authorList>
            <person name="Lee S.H."/>
            <person name="Jin H.M."/>
            <person name="Lee H.J."/>
            <person name="Kim J.M."/>
            <person name="Jeon C.O."/>
        </authorList>
    </citation>
    <scope>NUCLEOTIDE SEQUENCE [LARGE SCALE GENOMIC DNA]</scope>
    <source>
        <strain evidence="1 2">BD-a59</strain>
    </source>
</reference>
<dbReference type="Proteomes" id="UP000005870">
    <property type="component" value="Chromosome"/>
</dbReference>
<dbReference type="AlphaFoldDB" id="G7UQL5"/>
<keyword evidence="2" id="KW-1185">Reference proteome</keyword>
<sequence length="101" mass="10597">MAIAAINVLLEAAGDTVMVSMFKAGHWSVAGDPKDVLPEDEGTWAWHPTVGVELNGVAVTLVALAGFNFTTAKVGDAGRALLFPKLRDDLGSFRVTQVESG</sequence>
<gene>
    <name evidence="1" type="ordered locus">DSC_11870</name>
</gene>
<evidence type="ECO:0000313" key="2">
    <source>
        <dbReference type="Proteomes" id="UP000005870"/>
    </source>
</evidence>
<protein>
    <submittedName>
        <fullName evidence="1">Uncharacterized protein</fullName>
    </submittedName>
</protein>
<dbReference type="HOGENOM" id="CLU_2289262_0_0_6"/>
<name>G7UQL5_PSEUP</name>
<dbReference type="STRING" id="1045855.DSC_11870"/>
<dbReference type="RefSeq" id="WP_014161191.1">
    <property type="nucleotide sequence ID" value="NC_016147.2"/>
</dbReference>
<dbReference type="OrthoDB" id="9780765at2"/>
<organism evidence="1 2">
    <name type="scientific">Pseudoxanthomonas spadix (strain BD-a59)</name>
    <dbReference type="NCBI Taxonomy" id="1045855"/>
    <lineage>
        <taxon>Bacteria</taxon>
        <taxon>Pseudomonadati</taxon>
        <taxon>Pseudomonadota</taxon>
        <taxon>Gammaproteobacteria</taxon>
        <taxon>Lysobacterales</taxon>
        <taxon>Lysobacteraceae</taxon>
        <taxon>Pseudoxanthomonas</taxon>
    </lineage>
</organism>
<evidence type="ECO:0000313" key="1">
    <source>
        <dbReference type="EMBL" id="AER57018.1"/>
    </source>
</evidence>
<dbReference type="EMBL" id="CP003093">
    <property type="protein sequence ID" value="AER57018.1"/>
    <property type="molecule type" value="Genomic_DNA"/>
</dbReference>
<accession>G7UQL5</accession>